<keyword evidence="1" id="KW-0472">Membrane</keyword>
<feature type="transmembrane region" description="Helical" evidence="1">
    <location>
        <begin position="26"/>
        <end position="49"/>
    </location>
</feature>
<protein>
    <submittedName>
        <fullName evidence="2">Uncharacterized protein</fullName>
    </submittedName>
</protein>
<dbReference type="EMBL" id="LR798294">
    <property type="protein sequence ID" value="CAB5221843.1"/>
    <property type="molecule type" value="Genomic_DNA"/>
</dbReference>
<organism evidence="2">
    <name type="scientific">uncultured Caudovirales phage</name>
    <dbReference type="NCBI Taxonomy" id="2100421"/>
    <lineage>
        <taxon>Viruses</taxon>
        <taxon>Duplodnaviria</taxon>
        <taxon>Heunggongvirae</taxon>
        <taxon>Uroviricota</taxon>
        <taxon>Caudoviricetes</taxon>
        <taxon>Peduoviridae</taxon>
        <taxon>Maltschvirus</taxon>
        <taxon>Maltschvirus maltsch</taxon>
    </lineage>
</organism>
<sequence>MEKFNELKDKVFSYFEGFTKATADTFAWISVVVLISATIPGFIAVMAGATDKMPPLDVTLMLWTGLLLYFVRSAILKDMLMVVTLGFGFAIQAVMLGLIYFV</sequence>
<accession>A0A6J7X3M3</accession>
<gene>
    <name evidence="2" type="ORF">UFOVP242_102</name>
</gene>
<reference evidence="2" key="1">
    <citation type="submission" date="2020-05" db="EMBL/GenBank/DDBJ databases">
        <authorList>
            <person name="Chiriac C."/>
            <person name="Salcher M."/>
            <person name="Ghai R."/>
            <person name="Kavagutti S V."/>
        </authorList>
    </citation>
    <scope>NUCLEOTIDE SEQUENCE</scope>
</reference>
<keyword evidence="1" id="KW-0812">Transmembrane</keyword>
<feature type="transmembrane region" description="Helical" evidence="1">
    <location>
        <begin position="81"/>
        <end position="101"/>
    </location>
</feature>
<feature type="transmembrane region" description="Helical" evidence="1">
    <location>
        <begin position="56"/>
        <end position="75"/>
    </location>
</feature>
<name>A0A6J7X3M3_9CAUD</name>
<evidence type="ECO:0000256" key="1">
    <source>
        <dbReference type="SAM" id="Phobius"/>
    </source>
</evidence>
<proteinExistence type="predicted"/>
<evidence type="ECO:0000313" key="2">
    <source>
        <dbReference type="EMBL" id="CAB5221843.1"/>
    </source>
</evidence>
<keyword evidence="1" id="KW-1133">Transmembrane helix</keyword>